<dbReference type="InterPro" id="IPR019670">
    <property type="entry name" value="DUF2523"/>
</dbReference>
<dbReference type="KEGG" id="xal:XALC_1538"/>
<feature type="transmembrane region" description="Helical" evidence="1">
    <location>
        <begin position="78"/>
        <end position="99"/>
    </location>
</feature>
<protein>
    <recommendedName>
        <fullName evidence="4">DUF2523 domain-containing protein</fullName>
    </recommendedName>
</protein>
<dbReference type="Proteomes" id="UP000001890">
    <property type="component" value="Chromosome"/>
</dbReference>
<name>D2UDP9_XANAP</name>
<evidence type="ECO:0008006" key="4">
    <source>
        <dbReference type="Google" id="ProtNLM"/>
    </source>
</evidence>
<sequence>MPALIGALISALSWLFRSRIGLWIMTALAWLGITFGTIKIMIDPAIDLLKGYAQGLGGSGQLGAVAMQWMGVLNFDRALTMIISAVVAKHALLQGRLFLFKRGFGAKP</sequence>
<keyword evidence="3" id="KW-1185">Reference proteome</keyword>
<dbReference type="EMBL" id="FP565176">
    <property type="protein sequence ID" value="CBA16041.1"/>
    <property type="molecule type" value="Genomic_DNA"/>
</dbReference>
<keyword evidence="1" id="KW-1133">Transmembrane helix</keyword>
<dbReference type="RefSeq" id="WP_012916044.1">
    <property type="nucleotide sequence ID" value="NC_013722.1"/>
</dbReference>
<dbReference type="STRING" id="380358.XALC_1538"/>
<dbReference type="Pfam" id="PF10734">
    <property type="entry name" value="DUF2523"/>
    <property type="match status" value="1"/>
</dbReference>
<organism evidence="2 3">
    <name type="scientific">Xanthomonas albilineans (strain GPE PC73 / CFBP 7063)</name>
    <dbReference type="NCBI Taxonomy" id="380358"/>
    <lineage>
        <taxon>Bacteria</taxon>
        <taxon>Pseudomonadati</taxon>
        <taxon>Pseudomonadota</taxon>
        <taxon>Gammaproteobacteria</taxon>
        <taxon>Lysobacterales</taxon>
        <taxon>Lysobacteraceae</taxon>
        <taxon>Xanthomonas</taxon>
    </lineage>
</organism>
<evidence type="ECO:0000313" key="3">
    <source>
        <dbReference type="Proteomes" id="UP000001890"/>
    </source>
</evidence>
<reference evidence="2 3" key="1">
    <citation type="journal article" date="2009" name="BMC Genomics">
        <title>The complete genome sequence of Xanthomonas albilineans provides new insights into the reductive genome evolution of the xylem-limited Xanthomonadaceae.</title>
        <authorList>
            <person name="Pieretti I."/>
            <person name="Royer M."/>
            <person name="Barbe V."/>
            <person name="Carrere S."/>
            <person name="Koebnik R."/>
            <person name="Cociancich S."/>
            <person name="Couloux A."/>
            <person name="Darrasse A."/>
            <person name="Gouzy J."/>
            <person name="Jacques M.A."/>
            <person name="Lauber E."/>
            <person name="Manceau C."/>
            <person name="Mangenot S."/>
            <person name="Poussier S."/>
            <person name="Segurens B."/>
            <person name="Szurek B."/>
            <person name="Verdier V."/>
            <person name="Arlat M."/>
            <person name="Rott P."/>
        </authorList>
    </citation>
    <scope>NUCLEOTIDE SEQUENCE [LARGE SCALE GENOMIC DNA]</scope>
    <source>
        <strain evidence="3">GPE PC73 / CFBP 7063</strain>
    </source>
</reference>
<feature type="transmembrane region" description="Helical" evidence="1">
    <location>
        <begin position="20"/>
        <end position="42"/>
    </location>
</feature>
<keyword evidence="1" id="KW-0472">Membrane</keyword>
<evidence type="ECO:0000256" key="1">
    <source>
        <dbReference type="SAM" id="Phobius"/>
    </source>
</evidence>
<keyword evidence="1" id="KW-0812">Transmembrane</keyword>
<dbReference type="OrthoDB" id="6058283at2"/>
<evidence type="ECO:0000313" key="2">
    <source>
        <dbReference type="EMBL" id="CBA16041.1"/>
    </source>
</evidence>
<dbReference type="PATRIC" id="fig|29447.3.peg.1511"/>
<gene>
    <name evidence="2" type="ordered locus">XALc_1538</name>
</gene>
<proteinExistence type="predicted"/>
<accession>D2UDP9</accession>
<dbReference type="AlphaFoldDB" id="D2UDP9"/>